<dbReference type="Proteomes" id="UP000230202">
    <property type="component" value="Unassembled WGS sequence"/>
</dbReference>
<evidence type="ECO:0000313" key="2">
    <source>
        <dbReference type="EMBL" id="PIT40772.1"/>
    </source>
</evidence>
<reference evidence="2" key="1">
    <citation type="journal article" date="2017" name="MBio">
        <title>Type VI secretion-mediated competition in the bee gut microbiome.</title>
        <authorList>
            <person name="Steele M.I."/>
            <person name="Kwong W.K."/>
            <person name="Powell J.E."/>
            <person name="Whiteley M."/>
            <person name="Moran N.A."/>
        </authorList>
    </citation>
    <scope>NUCLEOTIDE SEQUENCE [LARGE SCALE GENOMIC DNA]</scope>
    <source>
        <strain evidence="2">WkB273</strain>
    </source>
</reference>
<accession>A0A2N9X8T4</accession>
<keyword evidence="3" id="KW-1185">Reference proteome</keyword>
<dbReference type="Pfam" id="PF13332">
    <property type="entry name" value="Fil_haemagg_2"/>
    <property type="match status" value="2"/>
</dbReference>
<evidence type="ECO:0008006" key="4">
    <source>
        <dbReference type="Google" id="ProtNLM"/>
    </source>
</evidence>
<feature type="compositionally biased region" description="Low complexity" evidence="1">
    <location>
        <begin position="1855"/>
        <end position="1865"/>
    </location>
</feature>
<dbReference type="InterPro" id="IPR025157">
    <property type="entry name" value="Hemagglutinin_rpt"/>
</dbReference>
<organism evidence="2 3">
    <name type="scientific">Snodgrassella alvi</name>
    <dbReference type="NCBI Taxonomy" id="1196083"/>
    <lineage>
        <taxon>Bacteria</taxon>
        <taxon>Pseudomonadati</taxon>
        <taxon>Pseudomonadota</taxon>
        <taxon>Betaproteobacteria</taxon>
        <taxon>Neisseriales</taxon>
        <taxon>Neisseriaceae</taxon>
        <taxon>Snodgrassella</taxon>
    </lineage>
</organism>
<feature type="non-terminal residue" evidence="2">
    <location>
        <position position="1"/>
    </location>
</feature>
<evidence type="ECO:0000256" key="1">
    <source>
        <dbReference type="SAM" id="MobiDB-lite"/>
    </source>
</evidence>
<comment type="caution">
    <text evidence="2">The sequence shown here is derived from an EMBL/GenBank/DDBJ whole genome shotgun (WGS) entry which is preliminary data.</text>
</comment>
<feature type="compositionally biased region" description="Polar residues" evidence="1">
    <location>
        <begin position="885"/>
        <end position="905"/>
    </location>
</feature>
<protein>
    <recommendedName>
        <fullName evidence="4">Toxin CdiA</fullName>
    </recommendedName>
</protein>
<feature type="compositionally biased region" description="Basic and acidic residues" evidence="1">
    <location>
        <begin position="1886"/>
        <end position="1895"/>
    </location>
</feature>
<evidence type="ECO:0000313" key="3">
    <source>
        <dbReference type="Proteomes" id="UP000230202"/>
    </source>
</evidence>
<feature type="compositionally biased region" description="Low complexity" evidence="1">
    <location>
        <begin position="906"/>
        <end position="922"/>
    </location>
</feature>
<proteinExistence type="predicted"/>
<dbReference type="GO" id="GO:0003824">
    <property type="term" value="F:catalytic activity"/>
    <property type="evidence" value="ECO:0007669"/>
    <property type="project" value="UniProtKB-ARBA"/>
</dbReference>
<dbReference type="InterPro" id="IPR010069">
    <property type="entry name" value="CdiA_FHA1_rpt"/>
</dbReference>
<feature type="region of interest" description="Disordered" evidence="1">
    <location>
        <begin position="1841"/>
        <end position="1897"/>
    </location>
</feature>
<name>A0A2N9X8T4_9NEIS</name>
<gene>
    <name evidence="2" type="ORF">BHC54_03885</name>
</gene>
<sequence length="2241" mass="240265">LIGSSEELLLNAEGKSKLALDNSEQGKIIAGKQAVIHTATVDNNSGSIDADSLELSADSVNNAGGAIRVNQQLKAQINRNLNNQNGIFGSGADLLLNSEGESLLAVDNSAGGKIIAGKQAKLNTASLNNSKGSIDSDSLDLKAVRMDNSEGAIRTNKQLKAQIKEELKNRNGLIGSSEELLLNAEGESKLDLDNSEQGKIIAGKQAVIHTATVDNNSGSIDADSLELSADSVNNAGGAIRVNQQLKAQINRSLNNQNGIFGSGADLLLNSEGESLLAVDNSAGGKIIAGKQAKLNTASLNNSKGSIDSDSLDLKAERIDNSEGAIRSNKQLKAQIKEELKNRNGLIGSSEELLLNAEGESKLDLDNSEQGKIIAGKQAVIHTATVDNNSGSIDTDSLDLIADSVNNTAGAIRTNKLLRAQINQLLLNQNGQISSAENIDIHDNHKNTLGVDNTNNGQILAGNDLSLQAKNLSHSGVMASGHDAVIYLSENSDVNADISANANLKLHSDGKITNSHSLTGGDSVIVEASQIENQTGGSIQSNRQTELSAVDNIVNRGLINSNGLTLIQAGNTVDNVGTGRIYGNHVAIGTSNLFNREETKGNETKAAVIAARERLDIGAINIVNKEEGLITSEGDIGIGGKLDARLQATGMANSLINSSARIEAKGNGSIAVNDLRNFNNHFALEEYLASKQHIQQYKFPKLTDFLTEGIDGHFDERKRHNKHAIFIYKNGNYIRDNKQSITWRDFTRSTYKQRVKESKPGEIIVGGDLNISGQYWENNNSKILVGENLLGSENIQLNNIESKGKQTIIDDGWIGGFKNSHKKYKRKNTGKINNHSITDTDLEQPVSIIQQHVNISINQNKADSADFNKRQIDNSGSKNSGEESKNQLNYNQQKTASDNGLLSENKNTGSINNIQGNNQQQVNNSNEQADLPKFKTINSFNNQLPNNSLYHVDPNNKGYLVETDPAFTNMRKWLGSDYMLNSLGQDPEKMQKRLGDGYYEQRLINEQIAKLTGFRRLNGYYDDEDEFKALMDSGISVAKKLGLVPGVALTADQIARLTSDIVWLVDQTITLPDGTQQTVLVPQVYLMVRDGDLNTSGALISAANIRLHTNKDINNQGTIAGRKIVDLGANNFDNSGLISGQKVGLEANNNINIIGGTVQAQDLLSLQAKHIDINTTTVTHGDERNGGTVINRVAGLYVTGNNNGIMAVNGIEGLNINGANIVNTSTNGLSQLASSKGNVNLGTVQTASHIGYGALNAKNHLALDHADEIGTQFMVTNDAQIIAGNQVNVRQADINSNNGNISIYGKEGVNITEGRKLVDMDESYYSKSKKFLSTKKSIDKYQLHQDEAVASNITAKNVNIGTEKDLNIRGSNIISDNQTLLQAGHDINVEAAVNQYQKNEYHARKKSGLMSSGGLGFTIGNLKETDDTKNKSIQHSKTTIGSLNGDTIIVSGGHYTQSGSIVSSPKGNITIAAKQIDVLAAQDQYSTDNVHTLKQSGLTLAINVPAISMLQKAETAIARVGQSKNSRVNAMAAANVGMDLYDGYNLMSEIAKDPKQSVQNISVSLTYGQQKNKSESHMENKTAAASKILAGGQVNLLATGGGKDSNINIIGSDVSGNRGTYLEADNDINLLAAQQTSQQTSKNKSSGWNAGVAANYGSNGFSFGVTAGANLGKGSSKGNEITYRNTHVGSVSGNTIIKSAGATNLTGAQVIGKGVKVDAAELNIESLQDQAEFNSKQQNVSGQVTVGNGVSGSANYNRSKLKSDYASVTEQSGIIAGDNGYQIKVKGNTDLKGGIITSNKVAEINDKNSIITGSITSSDIRNHSKYKGSSIGFSGVGNLNFNNQNPVSEKNDDQLNSNINNNSESNNKNEKNISTIQKSGNGIIGSGKDDNNDKSITKSGINTTNIIITDEETQKRLTGLNAADTIAAIHTNRNSEDYAANAGYLKNNFNPEKVLNELNLQVEVTKEFRENSFKKVNSYIDEKQALLRKQIKETTNEDDKTKLYDEIYQLQYARNLIETVINIVSANPNVAITKGTLQLAQTRLRQESLANSRQSPGVKDPKTGQVINNVSYESSAFDGVKLGGVRLDLDTICGKSNERCAHDSNNKLILDSSGNYTFIGDAEFPDLSKLLSDETMVGKMAGLTGGIQGGPGGWYINKLVIPYSIGSISDMIIEEFAGPHDYIGGQILGWYGNDGNTTRDRHTFENIASDITTDVAIPVAAPFALANIFTYDMLQMLNLLVK</sequence>
<dbReference type="EMBL" id="MEIL01000019">
    <property type="protein sequence ID" value="PIT40772.1"/>
    <property type="molecule type" value="Genomic_DNA"/>
</dbReference>
<dbReference type="NCBIfam" id="TIGR01731">
    <property type="entry name" value="fil_hemag_20aa"/>
    <property type="match status" value="11"/>
</dbReference>
<feature type="compositionally biased region" description="Basic and acidic residues" evidence="1">
    <location>
        <begin position="862"/>
        <end position="871"/>
    </location>
</feature>
<feature type="region of interest" description="Disordered" evidence="1">
    <location>
        <begin position="859"/>
        <end position="922"/>
    </location>
</feature>